<reference evidence="2" key="1">
    <citation type="submission" date="2018-05" db="EMBL/GenBank/DDBJ databases">
        <title>Proteins involved in passive avoidance of endoparasitoid Cotesia chilonis to evade its host Chilo suppressalis immune responses.</title>
        <authorList>
            <person name="Teng Z."/>
            <person name="Ye X."/>
            <person name="Wu H."/>
            <person name="Xiong S."/>
            <person name="Xu G."/>
            <person name="Fang Q."/>
            <person name="Ye G."/>
        </authorList>
    </citation>
    <scope>NUCLEOTIDE SEQUENCE</scope>
    <source>
        <tissue evidence="2">Ovary</tissue>
    </source>
</reference>
<keyword evidence="1" id="KW-0812">Transmembrane</keyword>
<organism evidence="2">
    <name type="scientific">Cotesia chilonis</name>
    <dbReference type="NCBI Taxonomy" id="89804"/>
    <lineage>
        <taxon>Eukaryota</taxon>
        <taxon>Metazoa</taxon>
        <taxon>Ecdysozoa</taxon>
        <taxon>Arthropoda</taxon>
        <taxon>Hexapoda</taxon>
        <taxon>Insecta</taxon>
        <taxon>Pterygota</taxon>
        <taxon>Neoptera</taxon>
        <taxon>Endopterygota</taxon>
        <taxon>Hymenoptera</taxon>
        <taxon>Apocrita</taxon>
        <taxon>Ichneumonoidea</taxon>
        <taxon>Braconidae</taxon>
        <taxon>Microgastrinae</taxon>
        <taxon>Cotesia</taxon>
    </lineage>
</organism>
<evidence type="ECO:0000313" key="2">
    <source>
        <dbReference type="EMBL" id="QBB01291.1"/>
    </source>
</evidence>
<proteinExistence type="evidence at transcript level"/>
<keyword evidence="1" id="KW-0472">Membrane</keyword>
<dbReference type="AlphaFoldDB" id="A0A411G5V2"/>
<protein>
    <submittedName>
        <fullName evidence="2">Crp32B</fullName>
    </submittedName>
</protein>
<evidence type="ECO:0000256" key="1">
    <source>
        <dbReference type="SAM" id="Phobius"/>
    </source>
</evidence>
<accession>A0A411G5V2</accession>
<dbReference type="EMBL" id="MH365482">
    <property type="protein sequence ID" value="QBB01291.1"/>
    <property type="molecule type" value="mRNA"/>
</dbReference>
<name>A0A411G5V2_9HYME</name>
<feature type="transmembrane region" description="Helical" evidence="1">
    <location>
        <begin position="6"/>
        <end position="29"/>
    </location>
</feature>
<keyword evidence="1" id="KW-1133">Transmembrane helix</keyword>
<sequence length="251" mass="27598">MDQRITWSLIIAGVIVIAGAAIWGLWYLLKENQGPEMKKKLKKELNEIVENASVNALDAFISQKSKAFIEDTAALGQVKTDAVITLTDTELAARKAALLTTYTSTDNAKINSVVVTAASDCLTTAQKKIDAAIEKEAKEIIKNLISKKIKDKASSLCEKEAKSATDKDVYNLVEHGSNDENTAKDKIKEKAQQEAMKKVEAIINNDQWLIIKTAVQTEGKEALKKNLTEIIKKNDLIDETILTIANVPKKS</sequence>